<dbReference type="SUPFAM" id="SSF159468">
    <property type="entry name" value="AtpF-like"/>
    <property type="match status" value="1"/>
</dbReference>
<proteinExistence type="inferred from homology"/>
<keyword evidence="6" id="KW-1185">Reference proteome</keyword>
<evidence type="ECO:0000313" key="6">
    <source>
        <dbReference type="Proteomes" id="UP001218034"/>
    </source>
</evidence>
<accession>A0ABY8CK34</accession>
<evidence type="ECO:0000256" key="2">
    <source>
        <dbReference type="ARBA" id="ARBA00022448"/>
    </source>
</evidence>
<keyword evidence="2 4" id="KW-0813">Transport</keyword>
<dbReference type="HAMAP" id="MF_00312">
    <property type="entry name" value="ATP_synth_F_arch"/>
    <property type="match status" value="1"/>
</dbReference>
<evidence type="ECO:0000256" key="3">
    <source>
        <dbReference type="ARBA" id="ARBA00023065"/>
    </source>
</evidence>
<dbReference type="RefSeq" id="WP_347721525.1">
    <property type="nucleotide sequence ID" value="NZ_CP104395.1"/>
</dbReference>
<protein>
    <recommendedName>
        <fullName evidence="4">A-type ATP synthase subunit F</fullName>
    </recommendedName>
</protein>
<dbReference type="GeneID" id="98290729"/>
<dbReference type="Gene3D" id="3.40.50.10580">
    <property type="entry name" value="ATPase, V1 complex, subunit F"/>
    <property type="match status" value="1"/>
</dbReference>
<keyword evidence="4" id="KW-0375">Hydrogen ion transport</keyword>
<evidence type="ECO:0000256" key="1">
    <source>
        <dbReference type="ARBA" id="ARBA00010148"/>
    </source>
</evidence>
<evidence type="ECO:0000313" key="5">
    <source>
        <dbReference type="EMBL" id="WEL19691.1"/>
    </source>
</evidence>
<comment type="function">
    <text evidence="4">Component of the A-type ATP synthase that produces ATP from ADP in the presence of a proton gradient across the membrane.</text>
</comment>
<dbReference type="EMBL" id="CP104395">
    <property type="protein sequence ID" value="WEL19691.1"/>
    <property type="molecule type" value="Genomic_DNA"/>
</dbReference>
<comment type="similarity">
    <text evidence="1 4">Belongs to the V-ATPase F subunit family.</text>
</comment>
<dbReference type="InterPro" id="IPR022944">
    <property type="entry name" value="ATPase_V1-cplx_fsu_bac/arc"/>
</dbReference>
<dbReference type="InterPro" id="IPR008218">
    <property type="entry name" value="ATPase_V1-cplx_f_g_su"/>
</dbReference>
<gene>
    <name evidence="5" type="primary">ntpF</name>
    <name evidence="4" type="synonym">atpF</name>
    <name evidence="5" type="ORF">SVXNc_0677</name>
</gene>
<keyword evidence="4" id="KW-0472">Membrane</keyword>
<comment type="subcellular location">
    <subcellularLocation>
        <location evidence="4">Cell membrane</location>
        <topology evidence="4">Peripheral membrane protein</topology>
    </subcellularLocation>
</comment>
<keyword evidence="4" id="KW-0066">ATP synthesis</keyword>
<dbReference type="Pfam" id="PF01990">
    <property type="entry name" value="ATP-synt_F"/>
    <property type="match status" value="1"/>
</dbReference>
<keyword evidence="4" id="KW-1003">Cell membrane</keyword>
<sequence length="103" mass="11515">MTEESKMKDIAVIGSDDFTVGFELAGVREIYDDKNYKQQIQELVDRDDIGIVVTEQDLLEQMPGRIQNRVESSVSPVVVALSEDAEDSNLQEQIRKVIGADIS</sequence>
<evidence type="ECO:0000256" key="4">
    <source>
        <dbReference type="HAMAP-Rule" id="MF_00312"/>
    </source>
</evidence>
<comment type="subunit">
    <text evidence="4">Has multiple subunits with at least A(3), B(3), C, D, E, F, H, I and proteolipid K(x).</text>
</comment>
<reference evidence="5 6" key="1">
    <citation type="submission" date="2022-09" db="EMBL/GenBank/DDBJ databases">
        <title>Xylan utilization by haloarchaea-nanohaloarchaea associations.</title>
        <authorList>
            <person name="Yakimov M."/>
        </authorList>
    </citation>
    <scope>NUCLEOTIDE SEQUENCE [LARGE SCALE GENOMIC DNA]</scope>
    <source>
        <strain evidence="5 6">SVXNc</strain>
    </source>
</reference>
<dbReference type="Proteomes" id="UP001218034">
    <property type="component" value="Chromosome"/>
</dbReference>
<dbReference type="InterPro" id="IPR036906">
    <property type="entry name" value="ATPase_V1_fsu_sf"/>
</dbReference>
<organism evidence="5 6">
    <name type="scientific">Candidatus Nanohalococcus occultus</name>
    <dbReference type="NCBI Taxonomy" id="2978047"/>
    <lineage>
        <taxon>Archaea</taxon>
        <taxon>Candidatus Nanohalarchaeota</taxon>
        <taxon>Candidatus Nanohalarchaeota incertae sedis</taxon>
        <taxon>Candidatus Nanohalococcus</taxon>
    </lineage>
</organism>
<keyword evidence="3 4" id="KW-0406">Ion transport</keyword>
<name>A0ABY8CK34_9ARCH</name>